<evidence type="ECO:0000256" key="2">
    <source>
        <dbReference type="ARBA" id="ARBA00022448"/>
    </source>
</evidence>
<evidence type="ECO:0000256" key="5">
    <source>
        <dbReference type="ARBA" id="ARBA00022840"/>
    </source>
</evidence>
<keyword evidence="5 10" id="KW-0067">ATP-binding</keyword>
<proteinExistence type="inferred from homology"/>
<keyword evidence="4" id="KW-0547">Nucleotide-binding</keyword>
<keyword evidence="8" id="KW-0472">Membrane</keyword>
<evidence type="ECO:0000313" key="10">
    <source>
        <dbReference type="EMBL" id="MBC3889343.1"/>
    </source>
</evidence>
<dbReference type="InterPro" id="IPR050086">
    <property type="entry name" value="MetN_ABC_transporter-like"/>
</dbReference>
<dbReference type="InterPro" id="IPR045865">
    <property type="entry name" value="ACT-like_dom_sf"/>
</dbReference>
<dbReference type="SUPFAM" id="SSF55021">
    <property type="entry name" value="ACT-like"/>
    <property type="match status" value="1"/>
</dbReference>
<keyword evidence="7" id="KW-0029">Amino-acid transport</keyword>
<dbReference type="InterPro" id="IPR017871">
    <property type="entry name" value="ABC_transporter-like_CS"/>
</dbReference>
<organism evidence="10 11">
    <name type="scientific">Acetobacterium paludosum</name>
    <dbReference type="NCBI Taxonomy" id="52693"/>
    <lineage>
        <taxon>Bacteria</taxon>
        <taxon>Bacillati</taxon>
        <taxon>Bacillota</taxon>
        <taxon>Clostridia</taxon>
        <taxon>Eubacteriales</taxon>
        <taxon>Eubacteriaceae</taxon>
        <taxon>Acetobacterium</taxon>
    </lineage>
</organism>
<dbReference type="InterPro" id="IPR003439">
    <property type="entry name" value="ABC_transporter-like_ATP-bd"/>
</dbReference>
<comment type="caution">
    <text evidence="10">The sequence shown here is derived from an EMBL/GenBank/DDBJ whole genome shotgun (WGS) entry which is preliminary data.</text>
</comment>
<dbReference type="GO" id="GO:0016887">
    <property type="term" value="F:ATP hydrolysis activity"/>
    <property type="evidence" value="ECO:0007669"/>
    <property type="project" value="InterPro"/>
</dbReference>
<evidence type="ECO:0000259" key="9">
    <source>
        <dbReference type="PROSITE" id="PS50893"/>
    </source>
</evidence>
<gene>
    <name evidence="10" type="ORF">GH810_13590</name>
</gene>
<evidence type="ECO:0000256" key="6">
    <source>
        <dbReference type="ARBA" id="ARBA00022967"/>
    </source>
</evidence>
<evidence type="ECO:0000256" key="7">
    <source>
        <dbReference type="ARBA" id="ARBA00022970"/>
    </source>
</evidence>
<evidence type="ECO:0000256" key="3">
    <source>
        <dbReference type="ARBA" id="ARBA00022475"/>
    </source>
</evidence>
<dbReference type="PROSITE" id="PS00211">
    <property type="entry name" value="ABC_TRANSPORTER_1"/>
    <property type="match status" value="1"/>
</dbReference>
<keyword evidence="3" id="KW-1003">Cell membrane</keyword>
<dbReference type="FunFam" id="3.40.50.300:FF:000056">
    <property type="entry name" value="Cell division ATP-binding protein FtsE"/>
    <property type="match status" value="1"/>
</dbReference>
<dbReference type="OrthoDB" id="9804199at2"/>
<keyword evidence="11" id="KW-1185">Reference proteome</keyword>
<dbReference type="GO" id="GO:0005886">
    <property type="term" value="C:plasma membrane"/>
    <property type="evidence" value="ECO:0007669"/>
    <property type="project" value="UniProtKB-ARBA"/>
</dbReference>
<dbReference type="PANTHER" id="PTHR43166">
    <property type="entry name" value="AMINO ACID IMPORT ATP-BINDING PROTEIN"/>
    <property type="match status" value="1"/>
</dbReference>
<reference evidence="10" key="1">
    <citation type="submission" date="2019-10" db="EMBL/GenBank/DDBJ databases">
        <authorList>
            <person name="Ross D.E."/>
            <person name="Gulliver D."/>
        </authorList>
    </citation>
    <scope>NUCLEOTIDE SEQUENCE</scope>
    <source>
        <strain evidence="10">DER-2019</strain>
    </source>
</reference>
<dbReference type="Proteomes" id="UP000616595">
    <property type="component" value="Unassembled WGS sequence"/>
</dbReference>
<name>A0A923HVK9_9FIRM</name>
<dbReference type="PROSITE" id="PS50893">
    <property type="entry name" value="ABC_TRANSPORTER_2"/>
    <property type="match status" value="1"/>
</dbReference>
<dbReference type="InterPro" id="IPR003593">
    <property type="entry name" value="AAA+_ATPase"/>
</dbReference>
<keyword evidence="2" id="KW-0813">Transport</keyword>
<dbReference type="InterPro" id="IPR027417">
    <property type="entry name" value="P-loop_NTPase"/>
</dbReference>
<protein>
    <submittedName>
        <fullName evidence="10">ATP-binding cassette domain-containing protein</fullName>
    </submittedName>
</protein>
<accession>A0A923HVK9</accession>
<reference evidence="10" key="2">
    <citation type="submission" date="2020-10" db="EMBL/GenBank/DDBJ databases">
        <title>Comparative genomics of the Acetobacterium genus.</title>
        <authorList>
            <person name="Marshall C."/>
            <person name="May H."/>
            <person name="Norman S."/>
        </authorList>
    </citation>
    <scope>NUCLEOTIDE SEQUENCE</scope>
    <source>
        <strain evidence="10">DER-2019</strain>
    </source>
</reference>
<evidence type="ECO:0000313" key="11">
    <source>
        <dbReference type="Proteomes" id="UP000616595"/>
    </source>
</evidence>
<evidence type="ECO:0000256" key="1">
    <source>
        <dbReference type="ARBA" id="ARBA00005417"/>
    </source>
</evidence>
<dbReference type="SMART" id="SM00382">
    <property type="entry name" value="AAA"/>
    <property type="match status" value="1"/>
</dbReference>
<keyword evidence="6" id="KW-1278">Translocase</keyword>
<dbReference type="CDD" id="cd03258">
    <property type="entry name" value="ABC_MetN_methionine_transporter"/>
    <property type="match status" value="1"/>
</dbReference>
<dbReference type="GO" id="GO:0006865">
    <property type="term" value="P:amino acid transport"/>
    <property type="evidence" value="ECO:0007669"/>
    <property type="project" value="UniProtKB-KW"/>
</dbReference>
<dbReference type="Gene3D" id="3.30.70.260">
    <property type="match status" value="1"/>
</dbReference>
<sequence length="349" mass="38644">MIRRVRNIKSNKTSQQPIIEIKNLGKTFHPKSGEVKALEGINLTVNQGDIFGIIGMSGAGKSTLVRCINLLEKPTDGSVFIDGQDISKLTEKELRTVRYSVGMIFQQFNLLMQRTAERNILFPLEIAGVDKETAKKRTAELLELVGLPDKAKAYPSQLSGGQKQRIAIARALANNPKILLCDEATSALDPSTTKSILSLLKEINQKMGITIVIITHEMSVVEQICNHVAIIDESKIAEYGPVEEIFRNPKTEIAKKMIFSEGDQGSVVMGKNCYRLVFDENSSSDSVMAKMVLETKCLVKIVHADMKDIDGVSFGQMVIQLPEDELTASRAIYYLRSRQIGVEEVEIDG</sequence>
<dbReference type="SUPFAM" id="SSF52540">
    <property type="entry name" value="P-loop containing nucleoside triphosphate hydrolases"/>
    <property type="match status" value="1"/>
</dbReference>
<dbReference type="Pfam" id="PF09383">
    <property type="entry name" value="NIL"/>
    <property type="match status" value="1"/>
</dbReference>
<comment type="similarity">
    <text evidence="1">Belongs to the ABC transporter superfamily.</text>
</comment>
<dbReference type="Pfam" id="PF00005">
    <property type="entry name" value="ABC_tran"/>
    <property type="match status" value="1"/>
</dbReference>
<dbReference type="EMBL" id="WJBD01000017">
    <property type="protein sequence ID" value="MBC3889343.1"/>
    <property type="molecule type" value="Genomic_DNA"/>
</dbReference>
<dbReference type="PANTHER" id="PTHR43166:SF30">
    <property type="entry name" value="METHIONINE IMPORT ATP-BINDING PROTEIN METN"/>
    <property type="match status" value="1"/>
</dbReference>
<evidence type="ECO:0000256" key="4">
    <source>
        <dbReference type="ARBA" id="ARBA00022741"/>
    </source>
</evidence>
<evidence type="ECO:0000256" key="8">
    <source>
        <dbReference type="ARBA" id="ARBA00023136"/>
    </source>
</evidence>
<dbReference type="InterPro" id="IPR018449">
    <property type="entry name" value="NIL_domain"/>
</dbReference>
<dbReference type="SMART" id="SM00930">
    <property type="entry name" value="NIL"/>
    <property type="match status" value="1"/>
</dbReference>
<dbReference type="GO" id="GO:0005524">
    <property type="term" value="F:ATP binding"/>
    <property type="evidence" value="ECO:0007669"/>
    <property type="project" value="UniProtKB-KW"/>
</dbReference>
<feature type="domain" description="ABC transporter" evidence="9">
    <location>
        <begin position="19"/>
        <end position="258"/>
    </location>
</feature>
<dbReference type="AlphaFoldDB" id="A0A923HVK9"/>
<dbReference type="Gene3D" id="3.40.50.300">
    <property type="entry name" value="P-loop containing nucleotide triphosphate hydrolases"/>
    <property type="match status" value="1"/>
</dbReference>
<dbReference type="InterPro" id="IPR041701">
    <property type="entry name" value="MetN_ABC"/>
</dbReference>